<dbReference type="SUPFAM" id="SSF52540">
    <property type="entry name" value="P-loop containing nucleoside triphosphate hydrolases"/>
    <property type="match status" value="1"/>
</dbReference>
<dbReference type="Pfam" id="PF05729">
    <property type="entry name" value="NACHT"/>
    <property type="match status" value="1"/>
</dbReference>
<dbReference type="PROSITE" id="PS50837">
    <property type="entry name" value="NACHT"/>
    <property type="match status" value="1"/>
</dbReference>
<dbReference type="SUPFAM" id="SSF48371">
    <property type="entry name" value="ARM repeat"/>
    <property type="match status" value="2"/>
</dbReference>
<feature type="domain" description="NACHT" evidence="1">
    <location>
        <begin position="98"/>
        <end position="227"/>
    </location>
</feature>
<keyword evidence="2" id="KW-0547">Nucleotide-binding</keyword>
<protein>
    <submittedName>
        <fullName evidence="2">HEAT repeat protein/energy-coupling factor transporter ATP-binding protein EcfA2</fullName>
    </submittedName>
</protein>
<dbReference type="InterPro" id="IPR003593">
    <property type="entry name" value="AAA+_ATPase"/>
</dbReference>
<dbReference type="PANTHER" id="PTHR12697">
    <property type="entry name" value="PBS LYASE HEAT-LIKE PROTEIN"/>
    <property type="match status" value="1"/>
</dbReference>
<dbReference type="InterPro" id="IPR016024">
    <property type="entry name" value="ARM-type_fold"/>
</dbReference>
<dbReference type="GO" id="GO:0005524">
    <property type="term" value="F:ATP binding"/>
    <property type="evidence" value="ECO:0007669"/>
    <property type="project" value="UniProtKB-KW"/>
</dbReference>
<dbReference type="CDD" id="cd00267">
    <property type="entry name" value="ABC_ATPase"/>
    <property type="match status" value="1"/>
</dbReference>
<dbReference type="SMART" id="SM00567">
    <property type="entry name" value="EZ_HEAT"/>
    <property type="match status" value="10"/>
</dbReference>
<dbReference type="Pfam" id="PF13646">
    <property type="entry name" value="HEAT_2"/>
    <property type="match status" value="3"/>
</dbReference>
<sequence length="1116" mass="124336">MRDRYGHLDIDSLLPLHNQQEQIAVGVREVFVPQTVRTDPPPVDLPRELWQRLADSGVLDDRDLPGDLDHHTLAKLRHSYEARPARPVLEVLAEPDGQKMVLLGDPGAGKSTLARYLAVVLAQRGGDVLPAGLVGLLPVLIELRRYADPTWRGLSFVDFLDRQHHTDDRLGLPRTLLERRLHEPGRVLVIFDGLDELFDRGDREVIAHQITGFATHYPGARVVVTSRHVGYQRGPFDAAGFSHHMLQDLGQKQIDLFTQRWYRIACPGNPPEAARLRERLLTAIASSRSVQELAGNPLLLTILAVIGRRQTLPRDRHNVYRHAVTVLVEHWEVSKHLAATDPALPELDREDKLDLLRLIARRMQDGRAGLAGNHIVGTDLFRMFETYFQVDHALPPGPAKVAARAMLEQFQHRNFILSRFGSQVYGFVHRTFLEYLAAEDIDVRFGNRELSESDLLQGVFGARWSDPAWHEVLLLLTGIREHFAGRIIDRLLAADPYWRLRDKLPQHILLAMRCLGELRKPVALGPRHRAIAGALTHLLESLRSRPYDLALLTAFKQIVVPVITTLGPRWPGRDYYLAWYRLRGQIHLSDLRMDSRQMASIANQIALALDPSSDLRQYLFTVATDHHHEAIRRTAVEAIASGWPGDPETLLWLRERITDDADEYVRQAAVRAVASGWPEDPGTLPLLRARATGDTDAYARTAAVRAIASGWPEDAGTLPLLRECATTDEHEYVRQAALRAIASGWPEDAGTLPLLRECATTDEHEYVRQAALRAIASGWPEDAGTLPLLHDYATGDANAYVRRAATQAIVSGRADDPGTLFLLRERATSDHHAYVRDAAIRALASGWRVHPGTLPLLHECATTDNHEDVRMAAVDALASGWPEDPGTLRLLRERSIDDGNEYVRGTAVRLLASGWSEDPGTLPLLRERASSDTHEYVRQAAMHAVAVGWAKDPGTLFLLRERATDDANEYVRRAAVRAIASGWSEDPGTLPLLRECATGNVNEDIRIAALTAIASRWPEDPGTLPLLRERATSDDQPIVRDAAVYAIAVGWAEHPGTLPLLHECATSDNDEDVRTAAVNAIVSGWPGDPGTLSLMRQRDAVDRRKGAQEAHSRRSR</sequence>
<keyword evidence="2" id="KW-0067">ATP-binding</keyword>
<dbReference type="PANTHER" id="PTHR12697:SF5">
    <property type="entry name" value="DEOXYHYPUSINE HYDROXYLASE"/>
    <property type="match status" value="1"/>
</dbReference>
<gene>
    <name evidence="2" type="ORF">BKA14_001155</name>
</gene>
<evidence type="ECO:0000313" key="2">
    <source>
        <dbReference type="EMBL" id="MBB4691007.1"/>
    </source>
</evidence>
<organism evidence="2 3">
    <name type="scientific">Paractinoplanes abujensis</name>
    <dbReference type="NCBI Taxonomy" id="882441"/>
    <lineage>
        <taxon>Bacteria</taxon>
        <taxon>Bacillati</taxon>
        <taxon>Actinomycetota</taxon>
        <taxon>Actinomycetes</taxon>
        <taxon>Micromonosporales</taxon>
        <taxon>Micromonosporaceae</taxon>
        <taxon>Paractinoplanes</taxon>
    </lineage>
</organism>
<dbReference type="InterPro" id="IPR011989">
    <property type="entry name" value="ARM-like"/>
</dbReference>
<name>A0A7W7CM35_9ACTN</name>
<accession>A0A7W7CM35</accession>
<dbReference type="Proteomes" id="UP000542742">
    <property type="component" value="Unassembled WGS sequence"/>
</dbReference>
<comment type="caution">
    <text evidence="2">The sequence shown here is derived from an EMBL/GenBank/DDBJ whole genome shotgun (WGS) entry which is preliminary data.</text>
</comment>
<dbReference type="Gene3D" id="1.25.10.10">
    <property type="entry name" value="Leucine-rich Repeat Variant"/>
    <property type="match status" value="3"/>
</dbReference>
<dbReference type="GO" id="GO:0016491">
    <property type="term" value="F:oxidoreductase activity"/>
    <property type="evidence" value="ECO:0007669"/>
    <property type="project" value="TreeGrafter"/>
</dbReference>
<dbReference type="AlphaFoldDB" id="A0A7W7CM35"/>
<evidence type="ECO:0000313" key="3">
    <source>
        <dbReference type="Proteomes" id="UP000542742"/>
    </source>
</evidence>
<proteinExistence type="predicted"/>
<keyword evidence="3" id="KW-1185">Reference proteome</keyword>
<dbReference type="Gene3D" id="3.40.50.300">
    <property type="entry name" value="P-loop containing nucleotide triphosphate hydrolases"/>
    <property type="match status" value="1"/>
</dbReference>
<evidence type="ECO:0000259" key="1">
    <source>
        <dbReference type="PROSITE" id="PS50837"/>
    </source>
</evidence>
<reference evidence="2 3" key="1">
    <citation type="submission" date="2020-08" db="EMBL/GenBank/DDBJ databases">
        <title>Sequencing the genomes of 1000 actinobacteria strains.</title>
        <authorList>
            <person name="Klenk H.-P."/>
        </authorList>
    </citation>
    <scope>NUCLEOTIDE SEQUENCE [LARGE SCALE GENOMIC DNA]</scope>
    <source>
        <strain evidence="2 3">DSM 45518</strain>
    </source>
</reference>
<dbReference type="SMART" id="SM00382">
    <property type="entry name" value="AAA"/>
    <property type="match status" value="1"/>
</dbReference>
<dbReference type="EMBL" id="JACHMF010000001">
    <property type="protein sequence ID" value="MBB4691007.1"/>
    <property type="molecule type" value="Genomic_DNA"/>
</dbReference>
<dbReference type="RefSeq" id="WP_184949884.1">
    <property type="nucleotide sequence ID" value="NZ_JACHMF010000001.1"/>
</dbReference>
<dbReference type="InterPro" id="IPR027417">
    <property type="entry name" value="P-loop_NTPase"/>
</dbReference>
<dbReference type="InterPro" id="IPR007111">
    <property type="entry name" value="NACHT_NTPase"/>
</dbReference>
<dbReference type="InterPro" id="IPR004155">
    <property type="entry name" value="PBS_lyase_HEAT"/>
</dbReference>